<dbReference type="Gene3D" id="2.20.140.10">
    <property type="entry name" value="WGR domain"/>
    <property type="match status" value="1"/>
</dbReference>
<dbReference type="CDD" id="cd07996">
    <property type="entry name" value="WGR_MMR_like"/>
    <property type="match status" value="1"/>
</dbReference>
<dbReference type="SUPFAM" id="SSF142921">
    <property type="entry name" value="WGR domain-like"/>
    <property type="match status" value="1"/>
</dbReference>
<dbReference type="InterPro" id="IPR036930">
    <property type="entry name" value="WGR_dom_sf"/>
</dbReference>
<evidence type="ECO:0000313" key="2">
    <source>
        <dbReference type="EMBL" id="TNC46503.1"/>
    </source>
</evidence>
<keyword evidence="3" id="KW-1185">Reference proteome</keyword>
<name>A0A5C4MRW4_9RHOB</name>
<evidence type="ECO:0000313" key="3">
    <source>
        <dbReference type="Proteomes" id="UP000305887"/>
    </source>
</evidence>
<dbReference type="InterPro" id="IPR049809">
    <property type="entry name" value="YehF/YfeS-like_WGR"/>
</dbReference>
<protein>
    <submittedName>
        <fullName evidence="2">WGR domain-containing protein</fullName>
    </submittedName>
</protein>
<reference evidence="2 3" key="1">
    <citation type="submission" date="2019-06" db="EMBL/GenBank/DDBJ databases">
        <title>YIM 131921 draft genome.</title>
        <authorList>
            <person name="Jiang L."/>
        </authorList>
    </citation>
    <scope>NUCLEOTIDE SEQUENCE [LARGE SCALE GENOMIC DNA]</scope>
    <source>
        <strain evidence="2 3">YIM 131921</strain>
    </source>
</reference>
<dbReference type="Pfam" id="PF05406">
    <property type="entry name" value="WGR"/>
    <property type="match status" value="1"/>
</dbReference>
<evidence type="ECO:0000259" key="1">
    <source>
        <dbReference type="PROSITE" id="PS51977"/>
    </source>
</evidence>
<sequence>MRRFYSLALVTSLFGEHGVVRQWGRIGSQGKRQTDWHASPEDAVAELEGMARHKRRRGYR</sequence>
<comment type="caution">
    <text evidence="2">The sequence shown here is derived from an EMBL/GenBank/DDBJ whole genome shotgun (WGS) entry which is preliminary data.</text>
</comment>
<dbReference type="PROSITE" id="PS51977">
    <property type="entry name" value="WGR"/>
    <property type="match status" value="1"/>
</dbReference>
<dbReference type="InterPro" id="IPR008893">
    <property type="entry name" value="WGR_domain"/>
</dbReference>
<organism evidence="2 3">
    <name type="scientific">Rubellimicrobium rubrum</name>
    <dbReference type="NCBI Taxonomy" id="2585369"/>
    <lineage>
        <taxon>Bacteria</taxon>
        <taxon>Pseudomonadati</taxon>
        <taxon>Pseudomonadota</taxon>
        <taxon>Alphaproteobacteria</taxon>
        <taxon>Rhodobacterales</taxon>
        <taxon>Roseobacteraceae</taxon>
        <taxon>Rubellimicrobium</taxon>
    </lineage>
</organism>
<dbReference type="AlphaFoldDB" id="A0A5C4MRW4"/>
<dbReference type="OrthoDB" id="5801306at2"/>
<dbReference type="Proteomes" id="UP000305887">
    <property type="component" value="Unassembled WGS sequence"/>
</dbReference>
<feature type="domain" description="WGR" evidence="1">
    <location>
        <begin position="1"/>
        <end position="60"/>
    </location>
</feature>
<dbReference type="EMBL" id="VDFU01000036">
    <property type="protein sequence ID" value="TNC46503.1"/>
    <property type="molecule type" value="Genomic_DNA"/>
</dbReference>
<proteinExistence type="predicted"/>
<accession>A0A5C4MRW4</accession>
<gene>
    <name evidence="2" type="ORF">FHG66_18905</name>
</gene>